<evidence type="ECO:0000313" key="1">
    <source>
        <dbReference type="EMBL" id="EYU14792.1"/>
    </source>
</evidence>
<protein>
    <submittedName>
        <fullName evidence="1">Uncharacterized protein</fullName>
    </submittedName>
</protein>
<reference evidence="1 2" key="1">
    <citation type="submission" date="2014-03" db="EMBL/GenBank/DDBJ databases">
        <title>Draft Genome of Photorhabdus luminescens BA1, an Egyptian Isolate.</title>
        <authorList>
            <person name="Ghazal S."/>
            <person name="Hurst S.G.IV."/>
            <person name="Morris K."/>
            <person name="Thomas K."/>
            <person name="Tisa L.S."/>
        </authorList>
    </citation>
    <scope>NUCLEOTIDE SEQUENCE [LARGE SCALE GENOMIC DNA]</scope>
    <source>
        <strain evidence="1 2">BA1</strain>
    </source>
</reference>
<dbReference type="Proteomes" id="UP000023464">
    <property type="component" value="Unassembled WGS sequence"/>
</dbReference>
<proteinExistence type="predicted"/>
<gene>
    <name evidence="1" type="ORF">BA1DRAFT_02725</name>
</gene>
<keyword evidence="2" id="KW-1185">Reference proteome</keyword>
<dbReference type="AlphaFoldDB" id="A0A022PF58"/>
<accession>A0A022PF58</accession>
<dbReference type="EMBL" id="JFGV01000039">
    <property type="protein sequence ID" value="EYU14792.1"/>
    <property type="molecule type" value="Genomic_DNA"/>
</dbReference>
<sequence length="131" mass="14365">MYSGIQAGVAGYIGSGVGCLLGHSGAANTEVEKSAPIDTHITHTGHRLFRPTFCLTLLMNVFSVFIGYSDGDCSPIGILKIFILCDNPVPARLHWPFKGTPSLNDYFLHRVTRAGRYYRLHSYRGIAGTYV</sequence>
<evidence type="ECO:0000313" key="2">
    <source>
        <dbReference type="Proteomes" id="UP000023464"/>
    </source>
</evidence>
<comment type="caution">
    <text evidence="1">The sequence shown here is derived from an EMBL/GenBank/DDBJ whole genome shotgun (WGS) entry which is preliminary data.</text>
</comment>
<organism evidence="1 2">
    <name type="scientific">Photorhabdus aegyptia</name>
    <dbReference type="NCBI Taxonomy" id="2805098"/>
    <lineage>
        <taxon>Bacteria</taxon>
        <taxon>Pseudomonadati</taxon>
        <taxon>Pseudomonadota</taxon>
        <taxon>Gammaproteobacteria</taxon>
        <taxon>Enterobacterales</taxon>
        <taxon>Morganellaceae</taxon>
        <taxon>Photorhabdus</taxon>
    </lineage>
</organism>
<name>A0A022PF58_9GAMM</name>